<organism evidence="1 2">
    <name type="scientific">Pirellulimonas nuda</name>
    <dbReference type="NCBI Taxonomy" id="2528009"/>
    <lineage>
        <taxon>Bacteria</taxon>
        <taxon>Pseudomonadati</taxon>
        <taxon>Planctomycetota</taxon>
        <taxon>Planctomycetia</taxon>
        <taxon>Pirellulales</taxon>
        <taxon>Lacipirellulaceae</taxon>
        <taxon>Pirellulimonas</taxon>
    </lineage>
</organism>
<name>A0A518DBF4_9BACT</name>
<evidence type="ECO:0000313" key="1">
    <source>
        <dbReference type="EMBL" id="QDU88802.1"/>
    </source>
</evidence>
<dbReference type="EMBL" id="CP036291">
    <property type="protein sequence ID" value="QDU88802.1"/>
    <property type="molecule type" value="Genomic_DNA"/>
</dbReference>
<accession>A0A518DBF4</accession>
<proteinExistence type="predicted"/>
<dbReference type="KEGG" id="pnd:Pla175_21860"/>
<dbReference type="RefSeq" id="WP_145284149.1">
    <property type="nucleotide sequence ID" value="NZ_CP036291.1"/>
</dbReference>
<sequence precursor="true">MAAPIGCGERPDLAPVSGHVTLNGKPLDFGVVLFSPSKGIPAQGEIKEGGAFTMASLHPGDGALVGNHEVSVLCFKGHDPKAQADKQVGEVSLGPSLIPIKYTRSGMSGLTVEVPADGIEDFKIELSSKGPGR</sequence>
<gene>
    <name evidence="1" type="ORF">Pla175_21860</name>
</gene>
<evidence type="ECO:0000313" key="2">
    <source>
        <dbReference type="Proteomes" id="UP000317429"/>
    </source>
</evidence>
<dbReference type="AlphaFoldDB" id="A0A518DBF4"/>
<dbReference type="Proteomes" id="UP000317429">
    <property type="component" value="Chromosome"/>
</dbReference>
<protein>
    <submittedName>
        <fullName evidence="1">Uncharacterized protein</fullName>
    </submittedName>
</protein>
<keyword evidence="2" id="KW-1185">Reference proteome</keyword>
<dbReference type="OrthoDB" id="285058at2"/>
<reference evidence="1 2" key="1">
    <citation type="submission" date="2019-02" db="EMBL/GenBank/DDBJ databases">
        <title>Deep-cultivation of Planctomycetes and their phenomic and genomic characterization uncovers novel biology.</title>
        <authorList>
            <person name="Wiegand S."/>
            <person name="Jogler M."/>
            <person name="Boedeker C."/>
            <person name="Pinto D."/>
            <person name="Vollmers J."/>
            <person name="Rivas-Marin E."/>
            <person name="Kohn T."/>
            <person name="Peeters S.H."/>
            <person name="Heuer A."/>
            <person name="Rast P."/>
            <person name="Oberbeckmann S."/>
            <person name="Bunk B."/>
            <person name="Jeske O."/>
            <person name="Meyerdierks A."/>
            <person name="Storesund J.E."/>
            <person name="Kallscheuer N."/>
            <person name="Luecker S."/>
            <person name="Lage O.M."/>
            <person name="Pohl T."/>
            <person name="Merkel B.J."/>
            <person name="Hornburger P."/>
            <person name="Mueller R.-W."/>
            <person name="Bruemmer F."/>
            <person name="Labrenz M."/>
            <person name="Spormann A.M."/>
            <person name="Op den Camp H."/>
            <person name="Overmann J."/>
            <person name="Amann R."/>
            <person name="Jetten M.S.M."/>
            <person name="Mascher T."/>
            <person name="Medema M.H."/>
            <person name="Devos D.P."/>
            <person name="Kaster A.-K."/>
            <person name="Ovreas L."/>
            <person name="Rohde M."/>
            <person name="Galperin M.Y."/>
            <person name="Jogler C."/>
        </authorList>
    </citation>
    <scope>NUCLEOTIDE SEQUENCE [LARGE SCALE GENOMIC DNA]</scope>
    <source>
        <strain evidence="1 2">Pla175</strain>
    </source>
</reference>